<evidence type="ECO:0000313" key="2">
    <source>
        <dbReference type="Proteomes" id="UP001234989"/>
    </source>
</evidence>
<evidence type="ECO:0000313" key="1">
    <source>
        <dbReference type="EMBL" id="WMV15509.1"/>
    </source>
</evidence>
<keyword evidence="2" id="KW-1185">Reference proteome</keyword>
<accession>A0AAF0Q290</accession>
<organism evidence="1 2">
    <name type="scientific">Solanum verrucosum</name>
    <dbReference type="NCBI Taxonomy" id="315347"/>
    <lineage>
        <taxon>Eukaryota</taxon>
        <taxon>Viridiplantae</taxon>
        <taxon>Streptophyta</taxon>
        <taxon>Embryophyta</taxon>
        <taxon>Tracheophyta</taxon>
        <taxon>Spermatophyta</taxon>
        <taxon>Magnoliopsida</taxon>
        <taxon>eudicotyledons</taxon>
        <taxon>Gunneridae</taxon>
        <taxon>Pentapetalae</taxon>
        <taxon>asterids</taxon>
        <taxon>lamiids</taxon>
        <taxon>Solanales</taxon>
        <taxon>Solanaceae</taxon>
        <taxon>Solanoideae</taxon>
        <taxon>Solaneae</taxon>
        <taxon>Solanum</taxon>
    </lineage>
</organism>
<gene>
    <name evidence="1" type="ORF">MTR67_008894</name>
</gene>
<proteinExistence type="predicted"/>
<name>A0AAF0Q290_SOLVR</name>
<sequence length="43" mass="5087">MITLLNVFLTKLSTQPYYHKSSTLLRTHHIQPFITPFFHKTQG</sequence>
<dbReference type="Proteomes" id="UP001234989">
    <property type="component" value="Chromosome 2"/>
</dbReference>
<reference evidence="1" key="1">
    <citation type="submission" date="2023-08" db="EMBL/GenBank/DDBJ databases">
        <title>A de novo genome assembly of Solanum verrucosum Schlechtendal, a Mexican diploid species geographically isolated from the other diploid A-genome species in potato relatives.</title>
        <authorList>
            <person name="Hosaka K."/>
        </authorList>
    </citation>
    <scope>NUCLEOTIDE SEQUENCE</scope>
    <source>
        <tissue evidence="1">Young leaves</tissue>
    </source>
</reference>
<protein>
    <submittedName>
        <fullName evidence="1">Uncharacterized protein</fullName>
    </submittedName>
</protein>
<dbReference type="EMBL" id="CP133613">
    <property type="protein sequence ID" value="WMV15509.1"/>
    <property type="molecule type" value="Genomic_DNA"/>
</dbReference>
<dbReference type="AlphaFoldDB" id="A0AAF0Q290"/>